<reference evidence="1 2" key="1">
    <citation type="journal article" date="2022" name="New Phytol.">
        <title>Ecological generalism drives hyperdiversity of secondary metabolite gene clusters in xylarialean endophytes.</title>
        <authorList>
            <person name="Franco M.E.E."/>
            <person name="Wisecaver J.H."/>
            <person name="Arnold A.E."/>
            <person name="Ju Y.M."/>
            <person name="Slot J.C."/>
            <person name="Ahrendt S."/>
            <person name="Moore L.P."/>
            <person name="Eastman K.E."/>
            <person name="Scott K."/>
            <person name="Konkel Z."/>
            <person name="Mondo S.J."/>
            <person name="Kuo A."/>
            <person name="Hayes R.D."/>
            <person name="Haridas S."/>
            <person name="Andreopoulos B."/>
            <person name="Riley R."/>
            <person name="LaButti K."/>
            <person name="Pangilinan J."/>
            <person name="Lipzen A."/>
            <person name="Amirebrahimi M."/>
            <person name="Yan J."/>
            <person name="Adam C."/>
            <person name="Keymanesh K."/>
            <person name="Ng V."/>
            <person name="Louie K."/>
            <person name="Northen T."/>
            <person name="Drula E."/>
            <person name="Henrissat B."/>
            <person name="Hsieh H.M."/>
            <person name="Youens-Clark K."/>
            <person name="Lutzoni F."/>
            <person name="Miadlikowska J."/>
            <person name="Eastwood D.C."/>
            <person name="Hamelin R.C."/>
            <person name="Grigoriev I.V."/>
            <person name="U'Ren J.M."/>
        </authorList>
    </citation>
    <scope>NUCLEOTIDE SEQUENCE [LARGE SCALE GENOMIC DNA]</scope>
    <source>
        <strain evidence="1 2">ER1909</strain>
    </source>
</reference>
<organism evidence="1 2">
    <name type="scientific">Hypoxylon rubiginosum</name>
    <dbReference type="NCBI Taxonomy" id="110542"/>
    <lineage>
        <taxon>Eukaryota</taxon>
        <taxon>Fungi</taxon>
        <taxon>Dikarya</taxon>
        <taxon>Ascomycota</taxon>
        <taxon>Pezizomycotina</taxon>
        <taxon>Sordariomycetes</taxon>
        <taxon>Xylariomycetidae</taxon>
        <taxon>Xylariales</taxon>
        <taxon>Hypoxylaceae</taxon>
        <taxon>Hypoxylon</taxon>
    </lineage>
</organism>
<protein>
    <submittedName>
        <fullName evidence="1">Uncharacterized protein</fullName>
    </submittedName>
</protein>
<dbReference type="EMBL" id="MU394438">
    <property type="protein sequence ID" value="KAI6080513.1"/>
    <property type="molecule type" value="Genomic_DNA"/>
</dbReference>
<name>A0ACC0CJK0_9PEZI</name>
<gene>
    <name evidence="1" type="ORF">F4821DRAFT_251366</name>
</gene>
<keyword evidence="2" id="KW-1185">Reference proteome</keyword>
<sequence>MPEAKSQRYYAVRTGRTPGIYRSVTECQAQTSGYPRAKCKAFSTQDDASAWLTSTSPETTFPTTTAATVEKNQAKATRYYAVAVGWTPGIYTDSALALASHMGYKGAKCKRFNTCAEAEVYMRMHNSGNVNISSSSNFPQSPIW</sequence>
<comment type="caution">
    <text evidence="1">The sequence shown here is derived from an EMBL/GenBank/DDBJ whole genome shotgun (WGS) entry which is preliminary data.</text>
</comment>
<proteinExistence type="predicted"/>
<dbReference type="Proteomes" id="UP001497680">
    <property type="component" value="Unassembled WGS sequence"/>
</dbReference>
<accession>A0ACC0CJK0</accession>
<evidence type="ECO:0000313" key="2">
    <source>
        <dbReference type="Proteomes" id="UP001497680"/>
    </source>
</evidence>
<evidence type="ECO:0000313" key="1">
    <source>
        <dbReference type="EMBL" id="KAI6080513.1"/>
    </source>
</evidence>